<dbReference type="SUPFAM" id="SSF46689">
    <property type="entry name" value="Homeodomain-like"/>
    <property type="match status" value="1"/>
</dbReference>
<dbReference type="EMBL" id="BOOK01000041">
    <property type="protein sequence ID" value="GII03769.1"/>
    <property type="molecule type" value="Genomic_DNA"/>
</dbReference>
<accession>A0A8J3TAA4</accession>
<evidence type="ECO:0000256" key="4">
    <source>
        <dbReference type="SAM" id="MobiDB-lite"/>
    </source>
</evidence>
<dbReference type="Gene3D" id="1.10.10.60">
    <property type="entry name" value="Homeodomain-like"/>
    <property type="match status" value="1"/>
</dbReference>
<evidence type="ECO:0000313" key="6">
    <source>
        <dbReference type="EMBL" id="GII03769.1"/>
    </source>
</evidence>
<dbReference type="AlphaFoldDB" id="A0A8J3TAA4"/>
<dbReference type="SMART" id="SM00342">
    <property type="entry name" value="HTH_ARAC"/>
    <property type="match status" value="1"/>
</dbReference>
<keyword evidence="2" id="KW-0238">DNA-binding</keyword>
<dbReference type="PROSITE" id="PS01124">
    <property type="entry name" value="HTH_ARAC_FAMILY_2"/>
    <property type="match status" value="1"/>
</dbReference>
<dbReference type="Proteomes" id="UP000634476">
    <property type="component" value="Unassembled WGS sequence"/>
</dbReference>
<reference evidence="6" key="1">
    <citation type="submission" date="2021-01" db="EMBL/GenBank/DDBJ databases">
        <title>Whole genome shotgun sequence of Planobispora takensis NBRC 109077.</title>
        <authorList>
            <person name="Komaki H."/>
            <person name="Tamura T."/>
        </authorList>
    </citation>
    <scope>NUCLEOTIDE SEQUENCE</scope>
    <source>
        <strain evidence="6">NBRC 109077</strain>
    </source>
</reference>
<evidence type="ECO:0000313" key="7">
    <source>
        <dbReference type="Proteomes" id="UP000634476"/>
    </source>
</evidence>
<dbReference type="GO" id="GO:0003700">
    <property type="term" value="F:DNA-binding transcription factor activity"/>
    <property type="evidence" value="ECO:0007669"/>
    <property type="project" value="InterPro"/>
</dbReference>
<keyword evidence="1" id="KW-0805">Transcription regulation</keyword>
<feature type="region of interest" description="Disordered" evidence="4">
    <location>
        <begin position="274"/>
        <end position="313"/>
    </location>
</feature>
<sequence length="313" mass="33730">MSAAVIIVRVVDDAAAADGLTFVEGRPSAFLRSCVTELTAYTERRQKPWTRRQPPFSGVVVIFGFGEPIGLSGPGARERLASFCGGLHDTYVDTTTAGVAEGVQVNLTPLGARRLFGMPMSELANRVVSLEEVLGRWARESVERLAATPSRHDRLALLDALLTRRIQAAPDPDPRVGRAWRRLRASRGALPIAELAGELGWSHRHLVSRFHDQIGMAPKAVARVLRFEHAAGRLRAGLPPADTAAVCGYYDQAHMSRDFRALAGVTPRELAGVTPRELAGVTPREPAGVTPRELAGVTPREPAAPRRPIAVAG</sequence>
<feature type="domain" description="HTH araC/xylS-type" evidence="5">
    <location>
        <begin position="186"/>
        <end position="273"/>
    </location>
</feature>
<dbReference type="InterPro" id="IPR009057">
    <property type="entry name" value="Homeodomain-like_sf"/>
</dbReference>
<keyword evidence="3" id="KW-0804">Transcription</keyword>
<dbReference type="InterPro" id="IPR018060">
    <property type="entry name" value="HTH_AraC"/>
</dbReference>
<protein>
    <submittedName>
        <fullName evidence="6">AraC family transcriptional regulator</fullName>
    </submittedName>
</protein>
<dbReference type="PANTHER" id="PTHR46796:SF15">
    <property type="entry name" value="BLL1074 PROTEIN"/>
    <property type="match status" value="1"/>
</dbReference>
<keyword evidence="7" id="KW-1185">Reference proteome</keyword>
<dbReference type="PANTHER" id="PTHR46796">
    <property type="entry name" value="HTH-TYPE TRANSCRIPTIONAL ACTIVATOR RHAS-RELATED"/>
    <property type="match status" value="1"/>
</dbReference>
<dbReference type="InterPro" id="IPR046532">
    <property type="entry name" value="DUF6597"/>
</dbReference>
<evidence type="ECO:0000259" key="5">
    <source>
        <dbReference type="PROSITE" id="PS01124"/>
    </source>
</evidence>
<gene>
    <name evidence="6" type="ORF">Pta02_57770</name>
</gene>
<dbReference type="Pfam" id="PF20240">
    <property type="entry name" value="DUF6597"/>
    <property type="match status" value="1"/>
</dbReference>
<dbReference type="Pfam" id="PF12833">
    <property type="entry name" value="HTH_18"/>
    <property type="match status" value="1"/>
</dbReference>
<name>A0A8J3TAA4_9ACTN</name>
<evidence type="ECO:0000256" key="1">
    <source>
        <dbReference type="ARBA" id="ARBA00023015"/>
    </source>
</evidence>
<evidence type="ECO:0000256" key="2">
    <source>
        <dbReference type="ARBA" id="ARBA00023125"/>
    </source>
</evidence>
<evidence type="ECO:0000256" key="3">
    <source>
        <dbReference type="ARBA" id="ARBA00023163"/>
    </source>
</evidence>
<proteinExistence type="predicted"/>
<organism evidence="6 7">
    <name type="scientific">Planobispora takensis</name>
    <dbReference type="NCBI Taxonomy" id="1367882"/>
    <lineage>
        <taxon>Bacteria</taxon>
        <taxon>Bacillati</taxon>
        <taxon>Actinomycetota</taxon>
        <taxon>Actinomycetes</taxon>
        <taxon>Streptosporangiales</taxon>
        <taxon>Streptosporangiaceae</taxon>
        <taxon>Planobispora</taxon>
    </lineage>
</organism>
<comment type="caution">
    <text evidence="6">The sequence shown here is derived from an EMBL/GenBank/DDBJ whole genome shotgun (WGS) entry which is preliminary data.</text>
</comment>
<dbReference type="GO" id="GO:0043565">
    <property type="term" value="F:sequence-specific DNA binding"/>
    <property type="evidence" value="ECO:0007669"/>
    <property type="project" value="InterPro"/>
</dbReference>
<dbReference type="InterPro" id="IPR050204">
    <property type="entry name" value="AraC_XylS_family_regulators"/>
</dbReference>